<proteinExistence type="predicted"/>
<feature type="domain" description="F-box" evidence="1">
    <location>
        <begin position="1"/>
        <end position="48"/>
    </location>
</feature>
<dbReference type="SMART" id="SM00256">
    <property type="entry name" value="FBOX"/>
    <property type="match status" value="1"/>
</dbReference>
<dbReference type="InterPro" id="IPR036047">
    <property type="entry name" value="F-box-like_dom_sf"/>
</dbReference>
<gene>
    <name evidence="2" type="ORF">LIER_28103</name>
</gene>
<dbReference type="Gene3D" id="1.20.1280.50">
    <property type="match status" value="1"/>
</dbReference>
<evidence type="ECO:0000313" key="2">
    <source>
        <dbReference type="EMBL" id="GAA0174781.1"/>
    </source>
</evidence>
<dbReference type="InterPro" id="IPR001810">
    <property type="entry name" value="F-box_dom"/>
</dbReference>
<organism evidence="2 3">
    <name type="scientific">Lithospermum erythrorhizon</name>
    <name type="common">Purple gromwell</name>
    <name type="synonym">Lithospermum officinale var. erythrorhizon</name>
    <dbReference type="NCBI Taxonomy" id="34254"/>
    <lineage>
        <taxon>Eukaryota</taxon>
        <taxon>Viridiplantae</taxon>
        <taxon>Streptophyta</taxon>
        <taxon>Embryophyta</taxon>
        <taxon>Tracheophyta</taxon>
        <taxon>Spermatophyta</taxon>
        <taxon>Magnoliopsida</taxon>
        <taxon>eudicotyledons</taxon>
        <taxon>Gunneridae</taxon>
        <taxon>Pentapetalae</taxon>
        <taxon>asterids</taxon>
        <taxon>lamiids</taxon>
        <taxon>Boraginales</taxon>
        <taxon>Boraginaceae</taxon>
        <taxon>Boraginoideae</taxon>
        <taxon>Lithospermeae</taxon>
        <taxon>Lithospermum</taxon>
    </lineage>
</organism>
<evidence type="ECO:0000259" key="1">
    <source>
        <dbReference type="PROSITE" id="PS50181"/>
    </source>
</evidence>
<dbReference type="SUPFAM" id="SSF81383">
    <property type="entry name" value="F-box domain"/>
    <property type="match status" value="1"/>
</dbReference>
<name>A0AAV3RHE3_LITER</name>
<dbReference type="EMBL" id="BAABME010009227">
    <property type="protein sequence ID" value="GAA0174781.1"/>
    <property type="molecule type" value="Genomic_DNA"/>
</dbReference>
<protein>
    <recommendedName>
        <fullName evidence="1">F-box domain-containing protein</fullName>
    </recommendedName>
</protein>
<comment type="caution">
    <text evidence="2">The sequence shown here is derived from an EMBL/GenBank/DDBJ whole genome shotgun (WGS) entry which is preliminary data.</text>
</comment>
<accession>A0AAV3RHE3</accession>
<dbReference type="Pfam" id="PF00646">
    <property type="entry name" value="F-box"/>
    <property type="match status" value="1"/>
</dbReference>
<dbReference type="Proteomes" id="UP001454036">
    <property type="component" value="Unassembled WGS sequence"/>
</dbReference>
<reference evidence="2 3" key="1">
    <citation type="submission" date="2024-01" db="EMBL/GenBank/DDBJ databases">
        <title>The complete chloroplast genome sequence of Lithospermum erythrorhizon: insights into the phylogenetic relationship among Boraginaceae species and the maternal lineages of purple gromwells.</title>
        <authorList>
            <person name="Okada T."/>
            <person name="Watanabe K."/>
        </authorList>
    </citation>
    <scope>NUCLEOTIDE SEQUENCE [LARGE SCALE GENOMIC DNA]</scope>
</reference>
<evidence type="ECO:0000313" key="3">
    <source>
        <dbReference type="Proteomes" id="UP001454036"/>
    </source>
</evidence>
<sequence>MSTYLPQEIVEKILCKLPIKSCFRFSTVSKEWRNLITPIPNTPTNKTIFLIACSSSRNEFAFLLDNDGISEGYVSVKVEDDDEEEEEEKKKKGFNYCFGLRVDCASLWQTSYSLEPIYSSSIDPSQNLGRIGMLIVLLLEF</sequence>
<keyword evidence="3" id="KW-1185">Reference proteome</keyword>
<dbReference type="AlphaFoldDB" id="A0AAV3RHE3"/>
<dbReference type="PROSITE" id="PS50181">
    <property type="entry name" value="FBOX"/>
    <property type="match status" value="1"/>
</dbReference>